<evidence type="ECO:0000313" key="2">
    <source>
        <dbReference type="EMBL" id="AFE04590.1"/>
    </source>
</evidence>
<dbReference type="SUPFAM" id="SSF69318">
    <property type="entry name" value="Integrin alpha N-terminal domain"/>
    <property type="match status" value="1"/>
</dbReference>
<dbReference type="HOGENOM" id="CLU_2328939_0_0_7"/>
<dbReference type="Proteomes" id="UP000007587">
    <property type="component" value="Chromosome"/>
</dbReference>
<dbReference type="Pfam" id="PF13517">
    <property type="entry name" value="FG-GAP_3"/>
    <property type="match status" value="1"/>
</dbReference>
<dbReference type="AlphaFoldDB" id="H8MLV3"/>
<dbReference type="InterPro" id="IPR028994">
    <property type="entry name" value="Integrin_alpha_N"/>
</dbReference>
<gene>
    <name evidence="2" type="ordered locus">COCOR_02301</name>
</gene>
<protein>
    <recommendedName>
        <fullName evidence="4">VCBS repeat-containing protein</fullName>
    </recommendedName>
</protein>
<dbReference type="InterPro" id="IPR013517">
    <property type="entry name" value="FG-GAP"/>
</dbReference>
<dbReference type="InParanoid" id="H8MLV3"/>
<evidence type="ECO:0008006" key="4">
    <source>
        <dbReference type="Google" id="ProtNLM"/>
    </source>
</evidence>
<name>H8MLV3_CORCM</name>
<dbReference type="RefSeq" id="WP_014395131.1">
    <property type="nucleotide sequence ID" value="NC_017030.1"/>
</dbReference>
<proteinExistence type="predicted"/>
<reference evidence="3" key="2">
    <citation type="submission" date="2012-03" db="EMBL/GenBank/DDBJ databases">
        <title>Genome sequence of the fruiting myxobacterium Corallococcus coralloides DSM 2259.</title>
        <authorList>
            <person name="Huntley S."/>
            <person name="Zhang Y."/>
            <person name="Treuner-Lange A."/>
            <person name="Sensen C.W."/>
            <person name="Sogaard-Andersen L."/>
        </authorList>
    </citation>
    <scope>NUCLEOTIDE SEQUENCE [LARGE SCALE GENOMIC DNA]</scope>
    <source>
        <strain evidence="3">ATCC 25202 / DSM 2259 / NBRC 100086 / M2</strain>
    </source>
</reference>
<dbReference type="KEGG" id="ccx:COCOR_02301"/>
<keyword evidence="3" id="KW-1185">Reference proteome</keyword>
<dbReference type="EMBL" id="CP003389">
    <property type="protein sequence ID" value="AFE04590.1"/>
    <property type="molecule type" value="Genomic_DNA"/>
</dbReference>
<reference evidence="2 3" key="1">
    <citation type="journal article" date="2012" name="J. Bacteriol.">
        <title>Complete Genome Sequence of the Fruiting Myxobacterium Corallococcus coralloides DSM 2259.</title>
        <authorList>
            <person name="Huntley S."/>
            <person name="Zhang Y."/>
            <person name="Treuner-Lange A."/>
            <person name="Kneip S."/>
            <person name="Sensen C.W."/>
            <person name="Sogaard-Andersen L."/>
        </authorList>
    </citation>
    <scope>NUCLEOTIDE SEQUENCE [LARGE SCALE GENOMIC DNA]</scope>
    <source>
        <strain evidence="3">ATCC 25202 / DSM 2259 / NBRC 100086 / M2</strain>
    </source>
</reference>
<evidence type="ECO:0000313" key="3">
    <source>
        <dbReference type="Proteomes" id="UP000007587"/>
    </source>
</evidence>
<sequence>MNADGRDDFIWYESAGTLRVALSNGSTFSSSSRWSSTAFTTSYGVWVADVTGDGKSDIVYRYYTVSGGCPLSCPPVVYLWGRVRRSDGATFLAATTWY</sequence>
<organism evidence="2 3">
    <name type="scientific">Corallococcus coralloides (strain ATCC 25202 / DSM 2259 / NBRC 100086 / M2)</name>
    <name type="common">Myxococcus coralloides</name>
    <dbReference type="NCBI Taxonomy" id="1144275"/>
    <lineage>
        <taxon>Bacteria</taxon>
        <taxon>Pseudomonadati</taxon>
        <taxon>Myxococcota</taxon>
        <taxon>Myxococcia</taxon>
        <taxon>Myxococcales</taxon>
        <taxon>Cystobacterineae</taxon>
        <taxon>Myxococcaceae</taxon>
        <taxon>Corallococcus</taxon>
    </lineage>
</organism>
<evidence type="ECO:0000256" key="1">
    <source>
        <dbReference type="ARBA" id="ARBA00022729"/>
    </source>
</evidence>
<keyword evidence="1" id="KW-0732">Signal</keyword>
<accession>H8MLV3</accession>